<dbReference type="SMART" id="SM00450">
    <property type="entry name" value="RHOD"/>
    <property type="match status" value="1"/>
</dbReference>
<evidence type="ECO:0000259" key="2">
    <source>
        <dbReference type="PROSITE" id="PS50206"/>
    </source>
</evidence>
<dbReference type="CDD" id="cd00158">
    <property type="entry name" value="RHOD"/>
    <property type="match status" value="1"/>
</dbReference>
<organism evidence="3 4">
    <name type="scientific">Tumebacillus avium</name>
    <dbReference type="NCBI Taxonomy" id="1903704"/>
    <lineage>
        <taxon>Bacteria</taxon>
        <taxon>Bacillati</taxon>
        <taxon>Bacillota</taxon>
        <taxon>Bacilli</taxon>
        <taxon>Bacillales</taxon>
        <taxon>Alicyclobacillaceae</taxon>
        <taxon>Tumebacillus</taxon>
    </lineage>
</organism>
<dbReference type="KEGG" id="tum:CBW65_04040"/>
<keyword evidence="4" id="KW-1185">Reference proteome</keyword>
<evidence type="ECO:0000256" key="1">
    <source>
        <dbReference type="ARBA" id="ARBA00008984"/>
    </source>
</evidence>
<dbReference type="PANTHER" id="PTHR33279">
    <property type="entry name" value="SULFUR CARRIER PROTEIN YEDF-RELATED"/>
    <property type="match status" value="1"/>
</dbReference>
<dbReference type="EMBL" id="CP021434">
    <property type="protein sequence ID" value="ARU60324.1"/>
    <property type="molecule type" value="Genomic_DNA"/>
</dbReference>
<dbReference type="PROSITE" id="PS00380">
    <property type="entry name" value="RHODANESE_1"/>
    <property type="match status" value="1"/>
</dbReference>
<dbReference type="RefSeq" id="WP_087455712.1">
    <property type="nucleotide sequence ID" value="NZ_CP021434.1"/>
</dbReference>
<protein>
    <recommendedName>
        <fullName evidence="2">Rhodanese domain-containing protein</fullName>
    </recommendedName>
</protein>
<dbReference type="CDD" id="cd00291">
    <property type="entry name" value="SirA_YedF_YeeD"/>
    <property type="match status" value="1"/>
</dbReference>
<dbReference type="InterPro" id="IPR001455">
    <property type="entry name" value="TusA-like"/>
</dbReference>
<dbReference type="OrthoDB" id="9800872at2"/>
<dbReference type="PANTHER" id="PTHR33279:SF6">
    <property type="entry name" value="SULFUR CARRIER PROTEIN YEDF-RELATED"/>
    <property type="match status" value="1"/>
</dbReference>
<evidence type="ECO:0000313" key="4">
    <source>
        <dbReference type="Proteomes" id="UP000195437"/>
    </source>
</evidence>
<dbReference type="InterPro" id="IPR036868">
    <property type="entry name" value="TusA-like_sf"/>
</dbReference>
<dbReference type="GO" id="GO:0004792">
    <property type="term" value="F:thiosulfate-cyanide sulfurtransferase activity"/>
    <property type="evidence" value="ECO:0007669"/>
    <property type="project" value="InterPro"/>
</dbReference>
<dbReference type="Gene3D" id="3.30.110.40">
    <property type="entry name" value="TusA-like domain"/>
    <property type="match status" value="1"/>
</dbReference>
<dbReference type="InterPro" id="IPR001307">
    <property type="entry name" value="Thiosulphate_STrfase_CS"/>
</dbReference>
<dbReference type="PROSITE" id="PS01148">
    <property type="entry name" value="UPF0033"/>
    <property type="match status" value="1"/>
</dbReference>
<dbReference type="Proteomes" id="UP000195437">
    <property type="component" value="Chromosome"/>
</dbReference>
<sequence length="190" mass="20673">MSEVTVDKSIDCKGLSCPMPIVRTKKAIDEITPGQVLEVVATDAGSAADMKSWADRTGHQFIGTNTADGMYKHYIRKSNPEETQPETKHPHVVSNEELLAKLSEHPVLLDVREPAEYKFGHIPGAKLVPFGQLEEKLAELTPLAGQEIHVICRTGSRSDMACQLLTAKGFANVKNVVPGMSGWTGPVQVQ</sequence>
<dbReference type="AlphaFoldDB" id="A0A1Y0ILX3"/>
<dbReference type="Pfam" id="PF00581">
    <property type="entry name" value="Rhodanese"/>
    <property type="match status" value="1"/>
</dbReference>
<feature type="domain" description="Rhodanese" evidence="2">
    <location>
        <begin position="102"/>
        <end position="189"/>
    </location>
</feature>
<dbReference type="PROSITE" id="PS50206">
    <property type="entry name" value="RHODANESE_3"/>
    <property type="match status" value="1"/>
</dbReference>
<dbReference type="SUPFAM" id="SSF52821">
    <property type="entry name" value="Rhodanese/Cell cycle control phosphatase"/>
    <property type="match status" value="1"/>
</dbReference>
<name>A0A1Y0ILX3_9BACL</name>
<dbReference type="Pfam" id="PF01206">
    <property type="entry name" value="TusA"/>
    <property type="match status" value="1"/>
</dbReference>
<dbReference type="InterPro" id="IPR036873">
    <property type="entry name" value="Rhodanese-like_dom_sf"/>
</dbReference>
<gene>
    <name evidence="3" type="ORF">CBW65_04040</name>
</gene>
<dbReference type="InterPro" id="IPR001763">
    <property type="entry name" value="Rhodanese-like_dom"/>
</dbReference>
<reference evidence="4" key="1">
    <citation type="submission" date="2017-05" db="EMBL/GenBank/DDBJ databases">
        <authorList>
            <person name="Sung H."/>
        </authorList>
    </citation>
    <scope>NUCLEOTIDE SEQUENCE [LARGE SCALE GENOMIC DNA]</scope>
    <source>
        <strain evidence="4">AR23208</strain>
    </source>
</reference>
<dbReference type="Gene3D" id="3.40.250.10">
    <property type="entry name" value="Rhodanese-like domain"/>
    <property type="match status" value="1"/>
</dbReference>
<evidence type="ECO:0000313" key="3">
    <source>
        <dbReference type="EMBL" id="ARU60324.1"/>
    </source>
</evidence>
<proteinExistence type="inferred from homology"/>
<accession>A0A1Y0ILX3</accession>
<dbReference type="SUPFAM" id="SSF64307">
    <property type="entry name" value="SirA-like"/>
    <property type="match status" value="1"/>
</dbReference>
<comment type="similarity">
    <text evidence="1">Belongs to the sulfur carrier protein TusA family.</text>
</comment>